<dbReference type="EC" id="1.11.1.24" evidence="3"/>
<organism evidence="14 15">
    <name type="scientific">Candidatus Clostridium stratigraminis</name>
    <dbReference type="NCBI Taxonomy" id="3381661"/>
    <lineage>
        <taxon>Bacteria</taxon>
        <taxon>Bacillati</taxon>
        <taxon>Bacillota</taxon>
        <taxon>Clostridia</taxon>
        <taxon>Eubacteriales</taxon>
        <taxon>Clostridiaceae</taxon>
        <taxon>Clostridium</taxon>
    </lineage>
</organism>
<evidence type="ECO:0000256" key="7">
    <source>
        <dbReference type="ARBA" id="ARBA00023157"/>
    </source>
</evidence>
<evidence type="ECO:0000313" key="14">
    <source>
        <dbReference type="EMBL" id="MFL0248768.1"/>
    </source>
</evidence>
<keyword evidence="4 14" id="KW-0575">Peroxidase</keyword>
<gene>
    <name evidence="14" type="primary">bcp</name>
    <name evidence="14" type="ORF">ACJDUG_17645</name>
</gene>
<dbReference type="CDD" id="cd03017">
    <property type="entry name" value="PRX_BCP"/>
    <property type="match status" value="1"/>
</dbReference>
<evidence type="ECO:0000256" key="8">
    <source>
        <dbReference type="ARBA" id="ARBA00023284"/>
    </source>
</evidence>
<comment type="catalytic activity">
    <reaction evidence="12">
        <text>a hydroperoxide + [thioredoxin]-dithiol = an alcohol + [thioredoxin]-disulfide + H2O</text>
        <dbReference type="Rhea" id="RHEA:62620"/>
        <dbReference type="Rhea" id="RHEA-COMP:10698"/>
        <dbReference type="Rhea" id="RHEA-COMP:10700"/>
        <dbReference type="ChEBI" id="CHEBI:15377"/>
        <dbReference type="ChEBI" id="CHEBI:29950"/>
        <dbReference type="ChEBI" id="CHEBI:30879"/>
        <dbReference type="ChEBI" id="CHEBI:35924"/>
        <dbReference type="ChEBI" id="CHEBI:50058"/>
        <dbReference type="EC" id="1.11.1.24"/>
    </reaction>
</comment>
<comment type="similarity">
    <text evidence="10">Belongs to the peroxiredoxin family. BCP/PrxQ subfamily.</text>
</comment>
<evidence type="ECO:0000259" key="13">
    <source>
        <dbReference type="PROSITE" id="PS51352"/>
    </source>
</evidence>
<keyword evidence="6 14" id="KW-0560">Oxidoreductase</keyword>
<evidence type="ECO:0000256" key="12">
    <source>
        <dbReference type="ARBA" id="ARBA00049091"/>
    </source>
</evidence>
<dbReference type="PANTHER" id="PTHR42801:SF4">
    <property type="entry name" value="AHPC_TSA FAMILY PROTEIN"/>
    <property type="match status" value="1"/>
</dbReference>
<evidence type="ECO:0000256" key="4">
    <source>
        <dbReference type="ARBA" id="ARBA00022559"/>
    </source>
</evidence>
<keyword evidence="15" id="KW-1185">Reference proteome</keyword>
<dbReference type="InterPro" id="IPR013766">
    <property type="entry name" value="Thioredoxin_domain"/>
</dbReference>
<dbReference type="InterPro" id="IPR000866">
    <property type="entry name" value="AhpC/TSA"/>
</dbReference>
<reference evidence="14 15" key="1">
    <citation type="submission" date="2024-11" db="EMBL/GenBank/DDBJ databases">
        <authorList>
            <person name="Heng Y.C."/>
            <person name="Lim A.C.H."/>
            <person name="Lee J.K.Y."/>
            <person name="Kittelmann S."/>
        </authorList>
    </citation>
    <scope>NUCLEOTIDE SEQUENCE [LARGE SCALE GENOMIC DNA]</scope>
    <source>
        <strain evidence="14 15">WILCCON 0185</strain>
    </source>
</reference>
<proteinExistence type="inferred from homology"/>
<dbReference type="RefSeq" id="WP_406771193.1">
    <property type="nucleotide sequence ID" value="NZ_JBJHZZ010000036.1"/>
</dbReference>
<evidence type="ECO:0000256" key="11">
    <source>
        <dbReference type="ARBA" id="ARBA00041373"/>
    </source>
</evidence>
<dbReference type="SUPFAM" id="SSF52833">
    <property type="entry name" value="Thioredoxin-like"/>
    <property type="match status" value="1"/>
</dbReference>
<evidence type="ECO:0000256" key="10">
    <source>
        <dbReference type="ARBA" id="ARBA00038489"/>
    </source>
</evidence>
<sequence length="156" mass="17864">MSIDELKEGIKAPDFKLMGSDDKEHSLSDYLGKKVIVYFYPKDNTPGCTIEANDFSDNIEKINELNAVVLGISRDSLSSHKNFCNKFSLTFTLLSDEDENVCKMYDVIKEKNMYGKKSIGIERSTFIIDEQGIIKKIFRKVKVNEHVEDIIKELNN</sequence>
<dbReference type="Gene3D" id="3.40.30.10">
    <property type="entry name" value="Glutaredoxin"/>
    <property type="match status" value="1"/>
</dbReference>
<comment type="caution">
    <text evidence="14">The sequence shown here is derived from an EMBL/GenBank/DDBJ whole genome shotgun (WGS) entry which is preliminary data.</text>
</comment>
<dbReference type="Pfam" id="PF00578">
    <property type="entry name" value="AhpC-TSA"/>
    <property type="match status" value="1"/>
</dbReference>
<protein>
    <recommendedName>
        <fullName evidence="3">thioredoxin-dependent peroxiredoxin</fullName>
        <ecNumber evidence="3">1.11.1.24</ecNumber>
    </recommendedName>
    <alternativeName>
        <fullName evidence="11">Bacterioferritin comigratory protein</fullName>
    </alternativeName>
    <alternativeName>
        <fullName evidence="9">Thioredoxin peroxidase</fullName>
    </alternativeName>
</protein>
<evidence type="ECO:0000256" key="6">
    <source>
        <dbReference type="ARBA" id="ARBA00023002"/>
    </source>
</evidence>
<name>A0ABW8TAL8_9CLOT</name>
<evidence type="ECO:0000256" key="3">
    <source>
        <dbReference type="ARBA" id="ARBA00013017"/>
    </source>
</evidence>
<evidence type="ECO:0000256" key="5">
    <source>
        <dbReference type="ARBA" id="ARBA00022862"/>
    </source>
</evidence>
<dbReference type="NCBIfam" id="NF006960">
    <property type="entry name" value="PRK09437.1"/>
    <property type="match status" value="1"/>
</dbReference>
<dbReference type="EMBL" id="JBJHZZ010000036">
    <property type="protein sequence ID" value="MFL0248768.1"/>
    <property type="molecule type" value="Genomic_DNA"/>
</dbReference>
<keyword evidence="5" id="KW-0049">Antioxidant</keyword>
<evidence type="ECO:0000256" key="9">
    <source>
        <dbReference type="ARBA" id="ARBA00032824"/>
    </source>
</evidence>
<keyword evidence="7" id="KW-1015">Disulfide bond</keyword>
<evidence type="ECO:0000256" key="2">
    <source>
        <dbReference type="ARBA" id="ARBA00011245"/>
    </source>
</evidence>
<dbReference type="GO" id="GO:0140824">
    <property type="term" value="F:thioredoxin-dependent peroxiredoxin activity"/>
    <property type="evidence" value="ECO:0007669"/>
    <property type="project" value="UniProtKB-EC"/>
</dbReference>
<dbReference type="InterPro" id="IPR036249">
    <property type="entry name" value="Thioredoxin-like_sf"/>
</dbReference>
<comment type="function">
    <text evidence="1">Thiol-specific peroxidase that catalyzes the reduction of hydrogen peroxide and organic hydroperoxides to water and alcohols, respectively. Plays a role in cell protection against oxidative stress by detoxifying peroxides and as sensor of hydrogen peroxide-mediated signaling events.</text>
</comment>
<comment type="subunit">
    <text evidence="2">Monomer.</text>
</comment>
<dbReference type="PANTHER" id="PTHR42801">
    <property type="entry name" value="THIOREDOXIN-DEPENDENT PEROXIDE REDUCTASE"/>
    <property type="match status" value="1"/>
</dbReference>
<dbReference type="InterPro" id="IPR024706">
    <property type="entry name" value="Peroxiredoxin_AhpC-typ"/>
</dbReference>
<dbReference type="PIRSF" id="PIRSF000239">
    <property type="entry name" value="AHPC"/>
    <property type="match status" value="1"/>
</dbReference>
<dbReference type="PROSITE" id="PS51352">
    <property type="entry name" value="THIOREDOXIN_2"/>
    <property type="match status" value="1"/>
</dbReference>
<keyword evidence="8" id="KW-0676">Redox-active center</keyword>
<feature type="domain" description="Thioredoxin" evidence="13">
    <location>
        <begin position="6"/>
        <end position="156"/>
    </location>
</feature>
<accession>A0ABW8TAL8</accession>
<dbReference type="Proteomes" id="UP001623591">
    <property type="component" value="Unassembled WGS sequence"/>
</dbReference>
<dbReference type="InterPro" id="IPR050924">
    <property type="entry name" value="Peroxiredoxin_BCP/PrxQ"/>
</dbReference>
<evidence type="ECO:0000256" key="1">
    <source>
        <dbReference type="ARBA" id="ARBA00003330"/>
    </source>
</evidence>
<evidence type="ECO:0000313" key="15">
    <source>
        <dbReference type="Proteomes" id="UP001623591"/>
    </source>
</evidence>